<reference evidence="4" key="1">
    <citation type="journal article" date="2022" name="Cell">
        <title>Repeat-based holocentromeres influence genome architecture and karyotype evolution.</title>
        <authorList>
            <person name="Hofstatter P.G."/>
            <person name="Thangavel G."/>
            <person name="Lux T."/>
            <person name="Neumann P."/>
            <person name="Vondrak T."/>
            <person name="Novak P."/>
            <person name="Zhang M."/>
            <person name="Costa L."/>
            <person name="Castellani M."/>
            <person name="Scott A."/>
            <person name="Toegelov H."/>
            <person name="Fuchs J."/>
            <person name="Mata-Sucre Y."/>
            <person name="Dias Y."/>
            <person name="Vanzela A.L.L."/>
            <person name="Huettel B."/>
            <person name="Almeida C.C.S."/>
            <person name="Simkova H."/>
            <person name="Souza G."/>
            <person name="Pedrosa-Harand A."/>
            <person name="Macas J."/>
            <person name="Mayer K.F.X."/>
            <person name="Houben A."/>
            <person name="Marques A."/>
        </authorList>
    </citation>
    <scope>NUCLEOTIDE SEQUENCE</scope>
    <source>
        <strain evidence="4">RhyBre1mFocal</strain>
    </source>
</reference>
<dbReference type="CDD" id="cd03784">
    <property type="entry name" value="GT1_Gtf-like"/>
    <property type="match status" value="1"/>
</dbReference>
<dbReference type="Gene3D" id="3.40.50.2000">
    <property type="entry name" value="Glycogen Phosphorylase B"/>
    <property type="match status" value="2"/>
</dbReference>
<organism evidence="4 5">
    <name type="scientific">Rhynchospora breviuscula</name>
    <dbReference type="NCBI Taxonomy" id="2022672"/>
    <lineage>
        <taxon>Eukaryota</taxon>
        <taxon>Viridiplantae</taxon>
        <taxon>Streptophyta</taxon>
        <taxon>Embryophyta</taxon>
        <taxon>Tracheophyta</taxon>
        <taxon>Spermatophyta</taxon>
        <taxon>Magnoliopsida</taxon>
        <taxon>Liliopsida</taxon>
        <taxon>Poales</taxon>
        <taxon>Cyperaceae</taxon>
        <taxon>Cyperoideae</taxon>
        <taxon>Rhynchosporeae</taxon>
        <taxon>Rhynchospora</taxon>
    </lineage>
</organism>
<evidence type="ECO:0000256" key="1">
    <source>
        <dbReference type="ARBA" id="ARBA00009995"/>
    </source>
</evidence>
<dbReference type="GO" id="GO:0035251">
    <property type="term" value="F:UDP-glucosyltransferase activity"/>
    <property type="evidence" value="ECO:0007669"/>
    <property type="project" value="InterPro"/>
</dbReference>
<dbReference type="PANTHER" id="PTHR48048">
    <property type="entry name" value="GLYCOSYLTRANSFERASE"/>
    <property type="match status" value="1"/>
</dbReference>
<sequence>MLMANKPCIYFFTFYAAGHLMSMVEFAKRLSSFGNSFSINFFVLMEPDEHNQLGSPLCSSYLRSLQAQNTPFQFHRLPSVEPPTSFDGIPELVNFYVRSYLPHIKAQLLASPSPISALVLDIFCSDVIDVANELNIPSYIYYTSTATSLTLMSYLSCQEENNMKDFSEVENINVPGLIPIPSTCCLNDFINRNSSFYKGLMHNGRRSNEAKAVIVNSSIYLEKTTMKALAEGTLQLAPDTKISNVYPIGPVISLGKNSSKEQECLKWLDRQPMKSVVFLCFGSMGAFDVSQSRQIASALDQSGLRFLWAILTPSNELVGYPIDGNLDELLPEGFIERTKERGLVWPSLVPQTDILSHEAIGGFVTHCGWNSCLESLWFGVPMVAWPLYFSDQHLNAFQLVNEMHVAIALEIDRKKGFVSAKELERAIKCLMDEGSEEGRIVRKKAGEIKLACREAVEVGGVSYVHLQNLAIELGWKEVHNQST</sequence>
<dbReference type="InterPro" id="IPR002213">
    <property type="entry name" value="UDP_glucos_trans"/>
</dbReference>
<evidence type="ECO:0000256" key="2">
    <source>
        <dbReference type="ARBA" id="ARBA00022676"/>
    </source>
</evidence>
<dbReference type="AlphaFoldDB" id="A0A9Q0D1V9"/>
<gene>
    <name evidence="4" type="ORF">LUZ63_004067</name>
</gene>
<evidence type="ECO:0000313" key="5">
    <source>
        <dbReference type="Proteomes" id="UP001151287"/>
    </source>
</evidence>
<keyword evidence="3" id="KW-0808">Transferase</keyword>
<dbReference type="SUPFAM" id="SSF53756">
    <property type="entry name" value="UDP-Glycosyltransferase/glycogen phosphorylase"/>
    <property type="match status" value="1"/>
</dbReference>
<keyword evidence="5" id="KW-1185">Reference proteome</keyword>
<dbReference type="InterPro" id="IPR050481">
    <property type="entry name" value="UDP-glycosyltransf_plant"/>
</dbReference>
<evidence type="ECO:0000256" key="3">
    <source>
        <dbReference type="ARBA" id="ARBA00022679"/>
    </source>
</evidence>
<name>A0A9Q0D1V9_9POAL</name>
<evidence type="ECO:0008006" key="6">
    <source>
        <dbReference type="Google" id="ProtNLM"/>
    </source>
</evidence>
<dbReference type="PANTHER" id="PTHR48048:SF30">
    <property type="entry name" value="GLYCOSYLTRANSFERASE"/>
    <property type="match status" value="1"/>
</dbReference>
<dbReference type="EMBL" id="JAMQYH010000001">
    <property type="protein sequence ID" value="KAJ1704288.1"/>
    <property type="molecule type" value="Genomic_DNA"/>
</dbReference>
<keyword evidence="2" id="KW-0328">Glycosyltransferase</keyword>
<proteinExistence type="inferred from homology"/>
<evidence type="ECO:0000313" key="4">
    <source>
        <dbReference type="EMBL" id="KAJ1704288.1"/>
    </source>
</evidence>
<comment type="caution">
    <text evidence="4">The sequence shown here is derived from an EMBL/GenBank/DDBJ whole genome shotgun (WGS) entry which is preliminary data.</text>
</comment>
<comment type="similarity">
    <text evidence="1">Belongs to the UDP-glycosyltransferase family.</text>
</comment>
<dbReference type="OrthoDB" id="5835829at2759"/>
<dbReference type="FunFam" id="3.40.50.2000:FF:000056">
    <property type="entry name" value="Glycosyltransferase"/>
    <property type="match status" value="1"/>
</dbReference>
<dbReference type="Proteomes" id="UP001151287">
    <property type="component" value="Unassembled WGS sequence"/>
</dbReference>
<protein>
    <recommendedName>
        <fullName evidence="6">Glycosyltransferase</fullName>
    </recommendedName>
</protein>
<dbReference type="Pfam" id="PF00201">
    <property type="entry name" value="UDPGT"/>
    <property type="match status" value="1"/>
</dbReference>
<accession>A0A9Q0D1V9</accession>